<sequence>MSQDPNTRNDAAGVDRLELHYRQQLSALVDGALAPDEARFLLRRLEHDQELADGYERWQLYGEAMRGRLGRMAAPGFAAAVAVAIREEGVQVAATGTHDGARRGWARWGGGAAALAASVAVVALFMGQGRGPGLEAGIPATTVASTPDLPARSVEVEPAPLPAVPEPRPITHLAAAEPGAATAARPAPRPARVQPVAPEPLPMVASVREVVAPAASSQVDSGAAVASLPAAPFAGQATARDPFASAATPHARPWPRAVLPQPSGAFTASFGGAGAQSGQASRPFYPFEPALPANDGDGNVPAQAGEAPAEDTPSR</sequence>
<dbReference type="EMBL" id="CP002446">
    <property type="protein sequence ID" value="ADV27829.1"/>
    <property type="molecule type" value="Genomic_DNA"/>
</dbReference>
<evidence type="ECO:0000256" key="2">
    <source>
        <dbReference type="SAM" id="Phobius"/>
    </source>
</evidence>
<protein>
    <submittedName>
        <fullName evidence="4">Anti sigma-E protein RseA family protein</fullName>
    </submittedName>
</protein>
<dbReference type="SUPFAM" id="SSF89069">
    <property type="entry name" value="N-terminal, cytoplasmic domain of anti-sigmaE factor RseA"/>
    <property type="match status" value="1"/>
</dbReference>
<dbReference type="Gene3D" id="1.10.10.880">
    <property type="entry name" value="Anti sigma-E protein RseA, N-terminal domain"/>
    <property type="match status" value="1"/>
</dbReference>
<dbReference type="HOGENOM" id="CLU_962676_0_0_6"/>
<dbReference type="CDD" id="cd16328">
    <property type="entry name" value="RseA_N"/>
    <property type="match status" value="1"/>
</dbReference>
<dbReference type="InterPro" id="IPR036147">
    <property type="entry name" value="Anti-sigma_E_RseA_N_sf"/>
</dbReference>
<feature type="compositionally biased region" description="Low complexity" evidence="1">
    <location>
        <begin position="263"/>
        <end position="281"/>
    </location>
</feature>
<dbReference type="PANTHER" id="PTHR38104">
    <property type="match status" value="1"/>
</dbReference>
<feature type="region of interest" description="Disordered" evidence="1">
    <location>
        <begin position="244"/>
        <end position="315"/>
    </location>
</feature>
<keyword evidence="2" id="KW-0812">Transmembrane</keyword>
<gene>
    <name evidence="4" type="ordered locus">Psesu_1992</name>
</gene>
<dbReference type="RefSeq" id="WP_013535657.1">
    <property type="nucleotide sequence ID" value="NC_014924.1"/>
</dbReference>
<dbReference type="KEGG" id="psu:Psesu_1992"/>
<accession>E6WUA9</accession>
<reference evidence="4 5" key="1">
    <citation type="submission" date="2011-01" db="EMBL/GenBank/DDBJ databases">
        <title>Complete sequence of Pseudoxanthomonas suwonensis 11-1.</title>
        <authorList>
            <consortium name="US DOE Joint Genome Institute"/>
            <person name="Lucas S."/>
            <person name="Copeland A."/>
            <person name="Lapidus A."/>
            <person name="Cheng J.-F."/>
            <person name="Goodwin L."/>
            <person name="Pitluck S."/>
            <person name="Teshima H."/>
            <person name="Detter J.C."/>
            <person name="Han C."/>
            <person name="Tapia R."/>
            <person name="Land M."/>
            <person name="Hauser L."/>
            <person name="Kyrpides N."/>
            <person name="Ivanova N."/>
            <person name="Ovchinnikova G."/>
            <person name="Siebers A.K."/>
            <person name="Allgaier M."/>
            <person name="Thelen M.P."/>
            <person name="Hugenholtz P."/>
            <person name="Gladden J."/>
            <person name="Woyke T."/>
        </authorList>
    </citation>
    <scope>NUCLEOTIDE SEQUENCE [LARGE SCALE GENOMIC DNA]</scope>
    <source>
        <strain evidence="5">11-1</strain>
    </source>
</reference>
<feature type="domain" description="Anti sigma-E protein RseA N-terminal" evidence="3">
    <location>
        <begin position="23"/>
        <end position="95"/>
    </location>
</feature>
<dbReference type="AlphaFoldDB" id="E6WUA9"/>
<keyword evidence="2" id="KW-1133">Transmembrane helix</keyword>
<proteinExistence type="predicted"/>
<dbReference type="STRING" id="743721.Psesu_1992"/>
<dbReference type="Proteomes" id="UP000008632">
    <property type="component" value="Chromosome"/>
</dbReference>
<dbReference type="OrthoDB" id="5298512at2"/>
<keyword evidence="2" id="KW-0472">Membrane</keyword>
<keyword evidence="5" id="KW-1185">Reference proteome</keyword>
<dbReference type="PANTHER" id="PTHR38104:SF1">
    <property type="entry name" value="ANTI-SIGMA-E FACTOR RSEA"/>
    <property type="match status" value="1"/>
</dbReference>
<dbReference type="eggNOG" id="COG3073">
    <property type="taxonomic scope" value="Bacteria"/>
</dbReference>
<evidence type="ECO:0000313" key="5">
    <source>
        <dbReference type="Proteomes" id="UP000008632"/>
    </source>
</evidence>
<dbReference type="Pfam" id="PF03872">
    <property type="entry name" value="RseA_N"/>
    <property type="match status" value="1"/>
</dbReference>
<evidence type="ECO:0000313" key="4">
    <source>
        <dbReference type="EMBL" id="ADV27829.1"/>
    </source>
</evidence>
<dbReference type="GO" id="GO:0016989">
    <property type="term" value="F:sigma factor antagonist activity"/>
    <property type="evidence" value="ECO:0007669"/>
    <property type="project" value="InterPro"/>
</dbReference>
<evidence type="ECO:0000259" key="3">
    <source>
        <dbReference type="Pfam" id="PF03872"/>
    </source>
</evidence>
<organism evidence="4 5">
    <name type="scientific">Pseudoxanthomonas suwonensis (strain 11-1)</name>
    <dbReference type="NCBI Taxonomy" id="743721"/>
    <lineage>
        <taxon>Bacteria</taxon>
        <taxon>Pseudomonadati</taxon>
        <taxon>Pseudomonadota</taxon>
        <taxon>Gammaproteobacteria</taxon>
        <taxon>Lysobacterales</taxon>
        <taxon>Lysobacteraceae</taxon>
        <taxon>Pseudoxanthomonas</taxon>
    </lineage>
</organism>
<dbReference type="InterPro" id="IPR005572">
    <property type="entry name" value="Anti-sigma_E_RseA_N"/>
</dbReference>
<evidence type="ECO:0000256" key="1">
    <source>
        <dbReference type="SAM" id="MobiDB-lite"/>
    </source>
</evidence>
<dbReference type="InterPro" id="IPR052383">
    <property type="entry name" value="Anti-sigma-E_RseA-like"/>
</dbReference>
<feature type="transmembrane region" description="Helical" evidence="2">
    <location>
        <begin position="105"/>
        <end position="126"/>
    </location>
</feature>
<name>E6WUA9_PSEUU</name>